<proteinExistence type="predicted"/>
<dbReference type="Pfam" id="PF19630">
    <property type="entry name" value="DUF6134"/>
    <property type="match status" value="1"/>
</dbReference>
<accession>A0A380TDZ2</accession>
<name>A0A380TDZ2_9ZZZZ</name>
<dbReference type="EMBL" id="UIDG01000137">
    <property type="protein sequence ID" value="SUS05916.1"/>
    <property type="molecule type" value="Genomic_DNA"/>
</dbReference>
<protein>
    <submittedName>
        <fullName evidence="1">Uncharacterized protein</fullName>
    </submittedName>
</protein>
<gene>
    <name evidence="1" type="ORF">DF3PB_2210004</name>
</gene>
<evidence type="ECO:0000313" key="1">
    <source>
        <dbReference type="EMBL" id="SUS05916.1"/>
    </source>
</evidence>
<sequence>MSNATPTAKLARQCTVASAPLLVVMLGAFFVGVSPARATVQPGGACPGRALFADPLQLYGDRMKFTVLRDGTAVGSHTVTFNRQGKDLIVDTRFDVMVEFLFMTAYSYHYAATARWRDGCLVDMRVTIHDDGTLSTVTATADNDGLKVSGPNGLVAAPLDIYPTHHWNAEVIGSAAVLNTITGRIDKVRIVDHGVEPVAINGQMLPARHYSYTGDLKNEVWYDAQGRWVKMRFEGRDGARIEYRCDNCYRGLVAQP</sequence>
<dbReference type="InterPro" id="IPR045767">
    <property type="entry name" value="DUF6134"/>
</dbReference>
<organism evidence="1">
    <name type="scientific">metagenome</name>
    <dbReference type="NCBI Taxonomy" id="256318"/>
    <lineage>
        <taxon>unclassified sequences</taxon>
        <taxon>metagenomes</taxon>
    </lineage>
</organism>
<reference evidence="1" key="1">
    <citation type="submission" date="2018-07" db="EMBL/GenBank/DDBJ databases">
        <authorList>
            <person name="Quirk P.G."/>
            <person name="Krulwich T.A."/>
        </authorList>
    </citation>
    <scope>NUCLEOTIDE SEQUENCE</scope>
</reference>
<dbReference type="AlphaFoldDB" id="A0A380TDZ2"/>